<sequence>METADHHEHPRRTCGVVVGTTVHRVGSPYRFPLGTKASHEWCHRHAPMPSHALSSHCKALFHVPTRLWWCLRSRKGPNRLHQILGVFPTPSSRMPFPDPLRWSSYNRCPRGAAHAPPPTPGARRASKWRGWNGTGVERPRPMLLPRWPCR</sequence>
<evidence type="ECO:0000313" key="2">
    <source>
        <dbReference type="EMBL" id="WVZ19383.1"/>
    </source>
</evidence>
<keyword evidence="3" id="KW-1185">Reference proteome</keyword>
<reference evidence="2 3" key="1">
    <citation type="journal article" date="2023" name="Life. Sci Alliance">
        <title>Evolutionary insights into 3D genome organization and epigenetic landscape of Vigna mungo.</title>
        <authorList>
            <person name="Junaid A."/>
            <person name="Singh B."/>
            <person name="Bhatia S."/>
        </authorList>
    </citation>
    <scope>NUCLEOTIDE SEQUENCE [LARGE SCALE GENOMIC DNA]</scope>
    <source>
        <strain evidence="2">Urdbean</strain>
    </source>
</reference>
<dbReference type="AlphaFoldDB" id="A0AAQ3S7L7"/>
<accession>A0AAQ3S7L7</accession>
<evidence type="ECO:0000313" key="3">
    <source>
        <dbReference type="Proteomes" id="UP001374535"/>
    </source>
</evidence>
<proteinExistence type="predicted"/>
<protein>
    <submittedName>
        <fullName evidence="2">Uncharacterized protein</fullName>
    </submittedName>
</protein>
<evidence type="ECO:0000256" key="1">
    <source>
        <dbReference type="SAM" id="MobiDB-lite"/>
    </source>
</evidence>
<organism evidence="2 3">
    <name type="scientific">Vigna mungo</name>
    <name type="common">Black gram</name>
    <name type="synonym">Phaseolus mungo</name>
    <dbReference type="NCBI Taxonomy" id="3915"/>
    <lineage>
        <taxon>Eukaryota</taxon>
        <taxon>Viridiplantae</taxon>
        <taxon>Streptophyta</taxon>
        <taxon>Embryophyta</taxon>
        <taxon>Tracheophyta</taxon>
        <taxon>Spermatophyta</taxon>
        <taxon>Magnoliopsida</taxon>
        <taxon>eudicotyledons</taxon>
        <taxon>Gunneridae</taxon>
        <taxon>Pentapetalae</taxon>
        <taxon>rosids</taxon>
        <taxon>fabids</taxon>
        <taxon>Fabales</taxon>
        <taxon>Fabaceae</taxon>
        <taxon>Papilionoideae</taxon>
        <taxon>50 kb inversion clade</taxon>
        <taxon>NPAAA clade</taxon>
        <taxon>indigoferoid/millettioid clade</taxon>
        <taxon>Phaseoleae</taxon>
        <taxon>Vigna</taxon>
    </lineage>
</organism>
<dbReference type="Proteomes" id="UP001374535">
    <property type="component" value="Chromosome 2"/>
</dbReference>
<name>A0AAQ3S7L7_VIGMU</name>
<dbReference type="EMBL" id="CP144699">
    <property type="protein sequence ID" value="WVZ19383.1"/>
    <property type="molecule type" value="Genomic_DNA"/>
</dbReference>
<feature type="region of interest" description="Disordered" evidence="1">
    <location>
        <begin position="111"/>
        <end position="134"/>
    </location>
</feature>
<gene>
    <name evidence="2" type="ORF">V8G54_006705</name>
</gene>